<protein>
    <recommendedName>
        <fullName evidence="5">DUF3558 domain-containing protein</fullName>
    </recommendedName>
</protein>
<evidence type="ECO:0000256" key="2">
    <source>
        <dbReference type="SAM" id="Phobius"/>
    </source>
</evidence>
<dbReference type="RefSeq" id="WP_220168499.1">
    <property type="nucleotide sequence ID" value="NZ_JAIBOA010000015.1"/>
</dbReference>
<reference evidence="3 4" key="1">
    <citation type="submission" date="2021-07" db="EMBL/GenBank/DDBJ databases">
        <title>Actinomadura sp. PM05-2 isolated from lichen.</title>
        <authorList>
            <person name="Somphong A."/>
            <person name="Phongsopitanun W."/>
            <person name="Tanasupawat S."/>
            <person name="Peongsungnone V."/>
        </authorList>
    </citation>
    <scope>NUCLEOTIDE SEQUENCE [LARGE SCALE GENOMIC DNA]</scope>
    <source>
        <strain evidence="3 4">PM05-2</strain>
    </source>
</reference>
<evidence type="ECO:0000313" key="4">
    <source>
        <dbReference type="Proteomes" id="UP000774570"/>
    </source>
</evidence>
<evidence type="ECO:0008006" key="5">
    <source>
        <dbReference type="Google" id="ProtNLM"/>
    </source>
</evidence>
<keyword evidence="2" id="KW-0812">Transmembrane</keyword>
<keyword evidence="2" id="KW-0472">Membrane</keyword>
<comment type="caution">
    <text evidence="3">The sequence shown here is derived from an EMBL/GenBank/DDBJ whole genome shotgun (WGS) entry which is preliminary data.</text>
</comment>
<gene>
    <name evidence="3" type="ORF">K1Y72_23040</name>
</gene>
<feature type="compositionally biased region" description="Pro residues" evidence="1">
    <location>
        <begin position="27"/>
        <end position="46"/>
    </location>
</feature>
<accession>A0ABS7G079</accession>
<keyword evidence="4" id="KW-1185">Reference proteome</keyword>
<sequence>MGTSGTPEHSAQPQFLPPEPADAAPEPTAPEGPPPAAPETAPGPSPRPRRKPWLYAAGAAALAALAASAAVWGLSGSDKTPDRYTSLPAPCGTITSATLGKYAPGATARALPPTNGSAGQRAASCHWEQPLTGARDQETASHDIDVLIRLYSDPRQGLDTARSAYTTAWQAARDLAGTSENAGLQVHSEAPTLLPGVGDQAFTQHAVAGGLSATGKVEATVRVRNALIVVGYEGATFLPGSLGTPRQSQARPLDEAQARAGAEAAARDAAAALAACKPCLTTH</sequence>
<keyword evidence="2" id="KW-1133">Transmembrane helix</keyword>
<proteinExistence type="predicted"/>
<feature type="region of interest" description="Disordered" evidence="1">
    <location>
        <begin position="1"/>
        <end position="51"/>
    </location>
</feature>
<evidence type="ECO:0000256" key="1">
    <source>
        <dbReference type="SAM" id="MobiDB-lite"/>
    </source>
</evidence>
<dbReference type="EMBL" id="JAIBOA010000015">
    <property type="protein sequence ID" value="MBW8485274.1"/>
    <property type="molecule type" value="Genomic_DNA"/>
</dbReference>
<organism evidence="3 4">
    <name type="scientific">Actinomadura parmotrematis</name>
    <dbReference type="NCBI Taxonomy" id="2864039"/>
    <lineage>
        <taxon>Bacteria</taxon>
        <taxon>Bacillati</taxon>
        <taxon>Actinomycetota</taxon>
        <taxon>Actinomycetes</taxon>
        <taxon>Streptosporangiales</taxon>
        <taxon>Thermomonosporaceae</taxon>
        <taxon>Actinomadura</taxon>
    </lineage>
</organism>
<feature type="transmembrane region" description="Helical" evidence="2">
    <location>
        <begin position="53"/>
        <end position="74"/>
    </location>
</feature>
<dbReference type="Proteomes" id="UP000774570">
    <property type="component" value="Unassembled WGS sequence"/>
</dbReference>
<feature type="compositionally biased region" description="Polar residues" evidence="1">
    <location>
        <begin position="1"/>
        <end position="13"/>
    </location>
</feature>
<name>A0ABS7G079_9ACTN</name>
<evidence type="ECO:0000313" key="3">
    <source>
        <dbReference type="EMBL" id="MBW8485274.1"/>
    </source>
</evidence>